<reference evidence="1 2" key="1">
    <citation type="journal article" date="2019" name="Genome Biol. Evol.">
        <title>Insights into the evolution of the New World diploid cottons (Gossypium, subgenus Houzingenia) based on genome sequencing.</title>
        <authorList>
            <person name="Grover C.E."/>
            <person name="Arick M.A. 2nd"/>
            <person name="Thrash A."/>
            <person name="Conover J.L."/>
            <person name="Sanders W.S."/>
            <person name="Peterson D.G."/>
            <person name="Frelichowski J.E."/>
            <person name="Scheffler J.A."/>
            <person name="Scheffler B.E."/>
            <person name="Wendel J.F."/>
        </authorList>
    </citation>
    <scope>NUCLEOTIDE SEQUENCE [LARGE SCALE GENOMIC DNA]</scope>
    <source>
        <strain evidence="1">57</strain>
        <tissue evidence="1">Leaf</tissue>
    </source>
</reference>
<dbReference type="EMBL" id="JABFAB010236876">
    <property type="protein sequence ID" value="MBA0670507.1"/>
    <property type="molecule type" value="Genomic_DNA"/>
</dbReference>
<gene>
    <name evidence="1" type="ORF">Goklo_025469</name>
</gene>
<protein>
    <submittedName>
        <fullName evidence="1">Uncharacterized protein</fullName>
    </submittedName>
</protein>
<name>A0A7J8W611_9ROSI</name>
<evidence type="ECO:0000313" key="1">
    <source>
        <dbReference type="EMBL" id="MBA0670507.1"/>
    </source>
</evidence>
<comment type="caution">
    <text evidence="1">The sequence shown here is derived from an EMBL/GenBank/DDBJ whole genome shotgun (WGS) entry which is preliminary data.</text>
</comment>
<evidence type="ECO:0000313" key="2">
    <source>
        <dbReference type="Proteomes" id="UP000593573"/>
    </source>
</evidence>
<organism evidence="1 2">
    <name type="scientific">Gossypium klotzschianum</name>
    <dbReference type="NCBI Taxonomy" id="34286"/>
    <lineage>
        <taxon>Eukaryota</taxon>
        <taxon>Viridiplantae</taxon>
        <taxon>Streptophyta</taxon>
        <taxon>Embryophyta</taxon>
        <taxon>Tracheophyta</taxon>
        <taxon>Spermatophyta</taxon>
        <taxon>Magnoliopsida</taxon>
        <taxon>eudicotyledons</taxon>
        <taxon>Gunneridae</taxon>
        <taxon>Pentapetalae</taxon>
        <taxon>rosids</taxon>
        <taxon>malvids</taxon>
        <taxon>Malvales</taxon>
        <taxon>Malvaceae</taxon>
        <taxon>Malvoideae</taxon>
        <taxon>Gossypium</taxon>
    </lineage>
</organism>
<dbReference type="OrthoDB" id="1000931at2759"/>
<proteinExistence type="predicted"/>
<dbReference type="Proteomes" id="UP000593573">
    <property type="component" value="Unassembled WGS sequence"/>
</dbReference>
<dbReference type="AlphaFoldDB" id="A0A7J8W611"/>
<accession>A0A7J8W611</accession>
<keyword evidence="2" id="KW-1185">Reference proteome</keyword>
<feature type="non-terminal residue" evidence="1">
    <location>
        <position position="118"/>
    </location>
</feature>
<sequence>MKRWKRLRNACVKVNSDAAYMKMERVHILSSANRVAHQLANEGIKQKTNIFLMNDEPEFAEGCASVKFHGMFQEYNMEFKPDIMSLLETRVSGVKVDKIIDKLGFQYSHWVKLMVFLE</sequence>